<dbReference type="RefSeq" id="WP_344243001.1">
    <property type="nucleotide sequence ID" value="NZ_BAAAHH010000020.1"/>
</dbReference>
<accession>A0ABP4C055</accession>
<evidence type="ECO:0000313" key="7">
    <source>
        <dbReference type="Proteomes" id="UP001500665"/>
    </source>
</evidence>
<name>A0ABP4C055_9ACTN</name>
<dbReference type="Gene3D" id="1.10.357.10">
    <property type="entry name" value="Tetracycline Repressor, domain 2"/>
    <property type="match status" value="1"/>
</dbReference>
<dbReference type="PANTHER" id="PTHR30055:SF234">
    <property type="entry name" value="HTH-TYPE TRANSCRIPTIONAL REGULATOR BETI"/>
    <property type="match status" value="1"/>
</dbReference>
<dbReference type="InterPro" id="IPR001647">
    <property type="entry name" value="HTH_TetR"/>
</dbReference>
<keyword evidence="2 4" id="KW-0238">DNA-binding</keyword>
<dbReference type="EMBL" id="BAAAHH010000020">
    <property type="protein sequence ID" value="GAA0958106.1"/>
    <property type="molecule type" value="Genomic_DNA"/>
</dbReference>
<sequence>MTAPRRMGTENSKTRHLLLDTVERLMVEEGYAAVGVRRVAREAGVAPALVLYYFRTLDDLFLATMRRRFEQEIQAQTTALESDRLMKTLWDHNSHPEGAVLNLEFIALANHRKTVRGEVAAHAERLRTLQKEAVERYLTERGIDSGTLSPLALTVLISTISRSLILEDTLGLTMGHAELQALIERHLQTPLDDGAVPEEG</sequence>
<evidence type="ECO:0000256" key="4">
    <source>
        <dbReference type="PROSITE-ProRule" id="PRU00335"/>
    </source>
</evidence>
<protein>
    <submittedName>
        <fullName evidence="6">TetR/AcrR family transcriptional regulator</fullName>
    </submittedName>
</protein>
<dbReference type="SUPFAM" id="SSF46689">
    <property type="entry name" value="Homeodomain-like"/>
    <property type="match status" value="1"/>
</dbReference>
<dbReference type="InterPro" id="IPR009057">
    <property type="entry name" value="Homeodomain-like_sf"/>
</dbReference>
<dbReference type="Pfam" id="PF00440">
    <property type="entry name" value="TetR_N"/>
    <property type="match status" value="1"/>
</dbReference>
<proteinExistence type="predicted"/>
<evidence type="ECO:0000256" key="1">
    <source>
        <dbReference type="ARBA" id="ARBA00023015"/>
    </source>
</evidence>
<dbReference type="PANTHER" id="PTHR30055">
    <property type="entry name" value="HTH-TYPE TRANSCRIPTIONAL REGULATOR RUTR"/>
    <property type="match status" value="1"/>
</dbReference>
<organism evidence="6 7">
    <name type="scientific">Actinocorallia libanotica</name>
    <dbReference type="NCBI Taxonomy" id="46162"/>
    <lineage>
        <taxon>Bacteria</taxon>
        <taxon>Bacillati</taxon>
        <taxon>Actinomycetota</taxon>
        <taxon>Actinomycetes</taxon>
        <taxon>Streptosporangiales</taxon>
        <taxon>Thermomonosporaceae</taxon>
        <taxon>Actinocorallia</taxon>
    </lineage>
</organism>
<dbReference type="PROSITE" id="PS50977">
    <property type="entry name" value="HTH_TETR_2"/>
    <property type="match status" value="1"/>
</dbReference>
<evidence type="ECO:0000313" key="6">
    <source>
        <dbReference type="EMBL" id="GAA0958106.1"/>
    </source>
</evidence>
<evidence type="ECO:0000256" key="2">
    <source>
        <dbReference type="ARBA" id="ARBA00023125"/>
    </source>
</evidence>
<dbReference type="InterPro" id="IPR050109">
    <property type="entry name" value="HTH-type_TetR-like_transc_reg"/>
</dbReference>
<keyword evidence="7" id="KW-1185">Reference proteome</keyword>
<dbReference type="Proteomes" id="UP001500665">
    <property type="component" value="Unassembled WGS sequence"/>
</dbReference>
<feature type="DNA-binding region" description="H-T-H motif" evidence="4">
    <location>
        <begin position="35"/>
        <end position="54"/>
    </location>
</feature>
<evidence type="ECO:0000256" key="3">
    <source>
        <dbReference type="ARBA" id="ARBA00023163"/>
    </source>
</evidence>
<feature type="domain" description="HTH tetR-type" evidence="5">
    <location>
        <begin position="12"/>
        <end position="72"/>
    </location>
</feature>
<evidence type="ECO:0000259" key="5">
    <source>
        <dbReference type="PROSITE" id="PS50977"/>
    </source>
</evidence>
<keyword evidence="1" id="KW-0805">Transcription regulation</keyword>
<comment type="caution">
    <text evidence="6">The sequence shown here is derived from an EMBL/GenBank/DDBJ whole genome shotgun (WGS) entry which is preliminary data.</text>
</comment>
<dbReference type="PRINTS" id="PR00455">
    <property type="entry name" value="HTHTETR"/>
</dbReference>
<gene>
    <name evidence="6" type="ORF">GCM10009550_46230</name>
</gene>
<keyword evidence="3" id="KW-0804">Transcription</keyword>
<reference evidence="7" key="1">
    <citation type="journal article" date="2019" name="Int. J. Syst. Evol. Microbiol.">
        <title>The Global Catalogue of Microorganisms (GCM) 10K type strain sequencing project: providing services to taxonomists for standard genome sequencing and annotation.</title>
        <authorList>
            <consortium name="The Broad Institute Genomics Platform"/>
            <consortium name="The Broad Institute Genome Sequencing Center for Infectious Disease"/>
            <person name="Wu L."/>
            <person name="Ma J."/>
        </authorList>
    </citation>
    <scope>NUCLEOTIDE SEQUENCE [LARGE SCALE GENOMIC DNA]</scope>
    <source>
        <strain evidence="7">JCM 10696</strain>
    </source>
</reference>